<keyword evidence="4" id="KW-0963">Cytoplasm</keyword>
<dbReference type="GO" id="GO:0006886">
    <property type="term" value="P:intracellular protein transport"/>
    <property type="evidence" value="ECO:0007669"/>
    <property type="project" value="InterPro"/>
</dbReference>
<comment type="caution">
    <text evidence="17">The sequence shown here is derived from an EMBL/GenBank/DDBJ whole genome shotgun (WGS) entry which is preliminary data.</text>
</comment>
<dbReference type="Pfam" id="PF23953">
    <property type="entry name" value="TPR_COPA_B"/>
    <property type="match status" value="1"/>
</dbReference>
<feature type="domain" description="COPA/B second beta-propeller" evidence="14">
    <location>
        <begin position="831"/>
        <end position="1079"/>
    </location>
</feature>
<accession>A0A367XWN1</accession>
<evidence type="ECO:0000313" key="17">
    <source>
        <dbReference type="EMBL" id="RCK58013.1"/>
    </source>
</evidence>
<dbReference type="SUPFAM" id="SSF50969">
    <property type="entry name" value="YVTN repeat-like/Quinoprotein amine dehydrogenase"/>
    <property type="match status" value="1"/>
</dbReference>
<dbReference type="PRINTS" id="PR00320">
    <property type="entry name" value="GPROTEINBRPT"/>
</dbReference>
<organism evidence="17 18">
    <name type="scientific">Candida viswanathii</name>
    <dbReference type="NCBI Taxonomy" id="5486"/>
    <lineage>
        <taxon>Eukaryota</taxon>
        <taxon>Fungi</taxon>
        <taxon>Dikarya</taxon>
        <taxon>Ascomycota</taxon>
        <taxon>Saccharomycotina</taxon>
        <taxon>Pichiomycetes</taxon>
        <taxon>Debaryomycetaceae</taxon>
        <taxon>Candida/Lodderomyces clade</taxon>
        <taxon>Candida</taxon>
    </lineage>
</organism>
<dbReference type="InterPro" id="IPR011044">
    <property type="entry name" value="Quino_amine_DH_bsu"/>
</dbReference>
<evidence type="ECO:0000259" key="15">
    <source>
        <dbReference type="Pfam" id="PF15924"/>
    </source>
</evidence>
<evidence type="ECO:0000256" key="2">
    <source>
        <dbReference type="ARBA" id="ARBA00004496"/>
    </source>
</evidence>
<feature type="domain" description="COPA/B TPR" evidence="16">
    <location>
        <begin position="1126"/>
        <end position="1282"/>
    </location>
</feature>
<dbReference type="Gene3D" id="1.25.40.470">
    <property type="match status" value="1"/>
</dbReference>
<evidence type="ECO:0000256" key="5">
    <source>
        <dbReference type="ARBA" id="ARBA00022574"/>
    </source>
</evidence>
<evidence type="ECO:0000256" key="3">
    <source>
        <dbReference type="ARBA" id="ARBA00022448"/>
    </source>
</evidence>
<evidence type="ECO:0000259" key="14">
    <source>
        <dbReference type="Pfam" id="PF04053"/>
    </source>
</evidence>
<dbReference type="CDD" id="cd22947">
    <property type="entry name" value="Coatomer_WDAD_beta-like"/>
    <property type="match status" value="1"/>
</dbReference>
<evidence type="ECO:0000313" key="18">
    <source>
        <dbReference type="Proteomes" id="UP000253472"/>
    </source>
</evidence>
<protein>
    <recommendedName>
        <fullName evidence="12">Beta'-coat protein</fullName>
    </recommendedName>
</protein>
<dbReference type="GO" id="GO:0006888">
    <property type="term" value="P:endoplasmic reticulum to Golgi vesicle-mediated transport"/>
    <property type="evidence" value="ECO:0007669"/>
    <property type="project" value="TreeGrafter"/>
</dbReference>
<proteinExistence type="predicted"/>
<reference evidence="17 18" key="1">
    <citation type="submission" date="2018-06" db="EMBL/GenBank/DDBJ databases">
        <title>Whole genome sequencing of Candida tropicalis (genome annotated by CSBL at Korea University).</title>
        <authorList>
            <person name="Ahn J."/>
        </authorList>
    </citation>
    <scope>NUCLEOTIDE SEQUENCE [LARGE SCALE GENOMIC DNA]</scope>
    <source>
        <strain evidence="17 18">ATCC 20962</strain>
    </source>
</reference>
<dbReference type="CDD" id="cd00200">
    <property type="entry name" value="WD40"/>
    <property type="match status" value="1"/>
</dbReference>
<feature type="domain" description="ALG11 mannosyltransferase N-terminal" evidence="15">
    <location>
        <begin position="110"/>
        <end position="319"/>
    </location>
</feature>
<dbReference type="InterPro" id="IPR001680">
    <property type="entry name" value="WD40_rpt"/>
</dbReference>
<dbReference type="PANTHER" id="PTHR19876">
    <property type="entry name" value="COATOMER"/>
    <property type="match status" value="1"/>
</dbReference>
<feature type="repeat" description="WD" evidence="13">
    <location>
        <begin position="737"/>
        <end position="778"/>
    </location>
</feature>
<gene>
    <name evidence="17" type="primary">SEC27</name>
    <name evidence="17" type="ORF">Cantr_06914</name>
</gene>
<evidence type="ECO:0000256" key="12">
    <source>
        <dbReference type="ARBA" id="ARBA00032920"/>
    </source>
</evidence>
<dbReference type="GO" id="GO:0000139">
    <property type="term" value="C:Golgi membrane"/>
    <property type="evidence" value="ECO:0007669"/>
    <property type="project" value="UniProtKB-SubCell"/>
</dbReference>
<evidence type="ECO:0000256" key="9">
    <source>
        <dbReference type="ARBA" id="ARBA00023034"/>
    </source>
</evidence>
<dbReference type="InterPro" id="IPR015943">
    <property type="entry name" value="WD40/YVTN_repeat-like_dom_sf"/>
</dbReference>
<dbReference type="Gene3D" id="2.130.10.10">
    <property type="entry name" value="YVTN repeat-like/Quinoprotein amine dehydrogenase"/>
    <property type="match status" value="1"/>
</dbReference>
<dbReference type="FunFam" id="2.130.10.10:FF:000016">
    <property type="entry name" value="Coatomer alpha subunit, putative"/>
    <property type="match status" value="1"/>
</dbReference>
<keyword evidence="18" id="KW-1185">Reference proteome</keyword>
<feature type="repeat" description="WD" evidence="13">
    <location>
        <begin position="649"/>
        <end position="691"/>
    </location>
</feature>
<dbReference type="Pfam" id="PF00400">
    <property type="entry name" value="WD40"/>
    <property type="match status" value="4"/>
</dbReference>
<dbReference type="OrthoDB" id="10261470at2759"/>
<dbReference type="GO" id="GO:0006891">
    <property type="term" value="P:intra-Golgi vesicle-mediated transport"/>
    <property type="evidence" value="ECO:0007669"/>
    <property type="project" value="TreeGrafter"/>
</dbReference>
<keyword evidence="6" id="KW-0677">Repeat</keyword>
<evidence type="ECO:0000256" key="7">
    <source>
        <dbReference type="ARBA" id="ARBA00022892"/>
    </source>
</evidence>
<keyword evidence="10" id="KW-0472">Membrane</keyword>
<keyword evidence="9" id="KW-0333">Golgi apparatus</keyword>
<dbReference type="GO" id="GO:0006890">
    <property type="term" value="P:retrograde vesicle-mediated transport, Golgi to endoplasmic reticulum"/>
    <property type="evidence" value="ECO:0007669"/>
    <property type="project" value="TreeGrafter"/>
</dbReference>
<comment type="function">
    <text evidence="11">The coatomer is a cytosolic protein complex that binds to dilysine motifs and reversibly associates with Golgi non-clathrin-coated vesicles, which further mediate biosynthetic protein transport from the ER, via the Golgi up to the trans Golgi network. Coatomer complex is required for budding from Golgi membranes, and is essential for the retrograde Golgi-to-ER transport of dilysine-tagged proteins.</text>
</comment>
<dbReference type="InterPro" id="IPR050844">
    <property type="entry name" value="Coatomer_complex_subunit"/>
</dbReference>
<comment type="subcellular location">
    <subcellularLocation>
        <location evidence="2">Cytoplasm</location>
    </subcellularLocation>
    <subcellularLocation>
        <location evidence="1">Golgi apparatus membrane</location>
        <topology evidence="1">Peripheral membrane protein</topology>
        <orientation evidence="1">Cytoplasmic side</orientation>
    </subcellularLocation>
</comment>
<dbReference type="InterPro" id="IPR006692">
    <property type="entry name" value="Beta-prop_COPA/B_2nd"/>
</dbReference>
<evidence type="ECO:0000256" key="4">
    <source>
        <dbReference type="ARBA" id="ARBA00022490"/>
    </source>
</evidence>
<evidence type="ECO:0000256" key="8">
    <source>
        <dbReference type="ARBA" id="ARBA00022927"/>
    </source>
</evidence>
<dbReference type="PANTHER" id="PTHR19876:SF2">
    <property type="entry name" value="COATOMER SUBUNIT BETA"/>
    <property type="match status" value="1"/>
</dbReference>
<dbReference type="STRING" id="5486.A0A367XWN1"/>
<dbReference type="Gene3D" id="3.40.50.2000">
    <property type="entry name" value="Glycogen Phosphorylase B"/>
    <property type="match status" value="1"/>
</dbReference>
<dbReference type="SMART" id="SM00320">
    <property type="entry name" value="WD40"/>
    <property type="match status" value="6"/>
</dbReference>
<dbReference type="InterPro" id="IPR056176">
    <property type="entry name" value="TPR_COPA_B"/>
</dbReference>
<dbReference type="EMBL" id="QLNQ01000028">
    <property type="protein sequence ID" value="RCK58013.1"/>
    <property type="molecule type" value="Genomic_DNA"/>
</dbReference>
<dbReference type="InterPro" id="IPR020472">
    <property type="entry name" value="WD40_PAC1"/>
</dbReference>
<dbReference type="GO" id="GO:0005198">
    <property type="term" value="F:structural molecule activity"/>
    <property type="evidence" value="ECO:0007669"/>
    <property type="project" value="InterPro"/>
</dbReference>
<evidence type="ECO:0000256" key="11">
    <source>
        <dbReference type="ARBA" id="ARBA00025536"/>
    </source>
</evidence>
<keyword evidence="3" id="KW-0813">Transport</keyword>
<name>A0A367XWN1_9ASCO</name>
<feature type="repeat" description="WD" evidence="13">
    <location>
        <begin position="693"/>
        <end position="736"/>
    </location>
</feature>
<dbReference type="Pfam" id="PF15924">
    <property type="entry name" value="ALG11_N"/>
    <property type="match status" value="1"/>
</dbReference>
<keyword evidence="7" id="KW-0931">ER-Golgi transport</keyword>
<sequence>MFLILGVVSALYLIHKLFTAVLPHHLLVPSQTWKEKITKVINYPKPIYLDVGSKRSSYRRRLILASTNPSFYTNFRNNKLKINPEDSKDGENFIREMRRRDIDDPNRRILYGFFHPYANNGGGGERVLWQAVKATLLADDKNICVIYTTNVEAEPLDILHKAEDKFQIDGLDHSRVVFIYLRRFSKLIDGAYWRHFTLIGQLLGAFLLAFEAIFELAPDVWIDTQGLPSSYWLISGSLKIPIMAYTHYPILQLDMFGKLKFQSYRDLTQFNMLKKSDYFGVGKLVYWSLLYYFYVYLGTKINIALANGSWTYDHLSRIWSLNSAYGHTLVILYPPCGTEYLTENVDVSKPRANKMLYLAQFRPEKRHDLLLQEFPMEDLELSEFVTFRVDISYAEVVELLSTCKFGLNAMWNEHFGIGVVEYMARGCIPILQAKVPSGFVAFDINGRTINYPTFETLLTEIFVIDRSFIADSRLIKVRQNDQQLVKQKFSNKTFNQHWMQYINELDALEKTFREKDAQSLRTTFDLTNSSGIDFHPTEPWILTTLYNGKIEIWSYATNSIVKSIQVTEMPVRTGKFIARKNWIVVGSDDFQIRVYNYNTGEKVTQFEAHPDYIRSIAVHPSKPYILTSSDDLTIKLWNWDHNWKLEQTFEGHQHYVMSVNFNPKDPNTFASACLDRTVKIWSLGSSQPNFTLVAHEAKGVNYVDYYPQADKPYLITSSDDKTIKVWDYQTKSCVATLEGHLSNVSFAIFHPELPIIVSGSEDGTIRFWNSNTFKLEKSINYSLERAWCIGILPKSNVIAAGFDSGFVIIKLGNEEPLFSMDSNNKLIYAKNSEVYQSVIKPTSSEGLKDGESLSLQQRDLGSIEIFPQTLSHSPNGRYAAVCGDGEYIVYTALAWRSKSYGSALDFVWNSHDSSALARLLSVKAPSVRQIFTGALLGVKLEGCISFYDWEHGKLVRRVDLDDDIAEVVWSDNGELLAIITTSNLGEVSSTVGAKKNNETYFLSYNNELFEEALANGELDPEEGAESSFDVLYTLPTSEAILSGKLNYFVGGEVINLGHFDRKFYIIGYKAADGKLYLIDKSFDVISWYVNAEVLELQTLNHVDEETGEEVPDLSSITLENVSDEYSNLISSFSKTELNQLSRFFEKLGYLSLSFSLSQDFDSKFQLSLSTANSGKWKKLGDLALSKWNIKLAQESFWLAKDYSSLLLLLSSSQNKAQLIKLAEECETKGRYNIAWQSWWLVGDVTKCFDLLIKSERYTEAVIFGKNYGVDAEKLSEAIELWKQTLNKKNKGKVADRLIDSFTNLNTNGSGAPLIDLENNGKQEEEEVVEGMKNNKKMKLVLQKCSMKKLKK</sequence>
<dbReference type="PROSITE" id="PS50294">
    <property type="entry name" value="WD_REPEATS_REGION"/>
    <property type="match status" value="3"/>
</dbReference>
<evidence type="ECO:0000256" key="6">
    <source>
        <dbReference type="ARBA" id="ARBA00022737"/>
    </source>
</evidence>
<keyword evidence="8" id="KW-0653">Protein transport</keyword>
<keyword evidence="5 13" id="KW-0853">WD repeat</keyword>
<feature type="repeat" description="WD" evidence="13">
    <location>
        <begin position="606"/>
        <end position="638"/>
    </location>
</feature>
<dbReference type="SUPFAM" id="SSF53756">
    <property type="entry name" value="UDP-Glycosyltransferase/glycogen phosphorylase"/>
    <property type="match status" value="1"/>
</dbReference>
<dbReference type="PROSITE" id="PS50082">
    <property type="entry name" value="WD_REPEATS_2"/>
    <property type="match status" value="4"/>
</dbReference>
<dbReference type="InterPro" id="IPR036322">
    <property type="entry name" value="WD40_repeat_dom_sf"/>
</dbReference>
<dbReference type="Pfam" id="PF04053">
    <property type="entry name" value="B-prop_COPA_B_2nd"/>
    <property type="match status" value="1"/>
</dbReference>
<evidence type="ECO:0000256" key="1">
    <source>
        <dbReference type="ARBA" id="ARBA00004255"/>
    </source>
</evidence>
<evidence type="ECO:0000256" key="13">
    <source>
        <dbReference type="PROSITE-ProRule" id="PRU00221"/>
    </source>
</evidence>
<evidence type="ECO:0000256" key="10">
    <source>
        <dbReference type="ARBA" id="ARBA00023136"/>
    </source>
</evidence>
<dbReference type="InterPro" id="IPR031814">
    <property type="entry name" value="ALG11_N"/>
</dbReference>
<dbReference type="SUPFAM" id="SSF50978">
    <property type="entry name" value="WD40 repeat-like"/>
    <property type="match status" value="1"/>
</dbReference>
<dbReference type="Proteomes" id="UP000253472">
    <property type="component" value="Unassembled WGS sequence"/>
</dbReference>
<evidence type="ECO:0000259" key="16">
    <source>
        <dbReference type="Pfam" id="PF23953"/>
    </source>
</evidence>
<dbReference type="GO" id="GO:0030126">
    <property type="term" value="C:COPI vesicle coat"/>
    <property type="evidence" value="ECO:0007669"/>
    <property type="project" value="TreeGrafter"/>
</dbReference>